<dbReference type="GO" id="GO:0003700">
    <property type="term" value="F:DNA-binding transcription factor activity"/>
    <property type="evidence" value="ECO:0007669"/>
    <property type="project" value="InterPro"/>
</dbReference>
<dbReference type="PRINTS" id="PR00778">
    <property type="entry name" value="HTHARSR"/>
</dbReference>
<dbReference type="Pfam" id="PF01022">
    <property type="entry name" value="HTH_5"/>
    <property type="match status" value="1"/>
</dbReference>
<evidence type="ECO:0000256" key="2">
    <source>
        <dbReference type="ARBA" id="ARBA00023125"/>
    </source>
</evidence>
<evidence type="ECO:0000313" key="6">
    <source>
        <dbReference type="Proteomes" id="UP000182125"/>
    </source>
</evidence>
<keyword evidence="2" id="KW-0238">DNA-binding</keyword>
<evidence type="ECO:0000259" key="4">
    <source>
        <dbReference type="PROSITE" id="PS50987"/>
    </source>
</evidence>
<dbReference type="GO" id="GO:0003677">
    <property type="term" value="F:DNA binding"/>
    <property type="evidence" value="ECO:0007669"/>
    <property type="project" value="UniProtKB-KW"/>
</dbReference>
<reference evidence="5 6" key="1">
    <citation type="submission" date="2016-10" db="EMBL/GenBank/DDBJ databases">
        <authorList>
            <person name="de Groot N.N."/>
        </authorList>
    </citation>
    <scope>NUCLEOTIDE SEQUENCE [LARGE SCALE GENOMIC DNA]</scope>
    <source>
        <strain evidence="5 6">OGL-20</strain>
    </source>
</reference>
<dbReference type="PROSITE" id="PS00846">
    <property type="entry name" value="HTH_ARSR_1"/>
    <property type="match status" value="1"/>
</dbReference>
<dbReference type="InterPro" id="IPR036388">
    <property type="entry name" value="WH-like_DNA-bd_sf"/>
</dbReference>
<accession>A0A1I0MF62</accession>
<dbReference type="InterPro" id="IPR011991">
    <property type="entry name" value="ArsR-like_HTH"/>
</dbReference>
<protein>
    <submittedName>
        <fullName evidence="5">Transcriptional regulator, ArsR family</fullName>
    </submittedName>
</protein>
<dbReference type="Proteomes" id="UP000182125">
    <property type="component" value="Unassembled WGS sequence"/>
</dbReference>
<dbReference type="AlphaFoldDB" id="A0A1I0MF62"/>
<dbReference type="PANTHER" id="PTHR43132">
    <property type="entry name" value="ARSENICAL RESISTANCE OPERON REPRESSOR ARSR-RELATED"/>
    <property type="match status" value="1"/>
</dbReference>
<dbReference type="InterPro" id="IPR001845">
    <property type="entry name" value="HTH_ArsR_DNA-bd_dom"/>
</dbReference>
<proteinExistence type="predicted"/>
<dbReference type="SMART" id="SM00418">
    <property type="entry name" value="HTH_ARSR"/>
    <property type="match status" value="1"/>
</dbReference>
<evidence type="ECO:0000313" key="5">
    <source>
        <dbReference type="EMBL" id="SEV87015.1"/>
    </source>
</evidence>
<sequence length="119" mass="13596">MMTEVCKVYEEHLDKILEAQAKIPEEEAVLEAADFFDALGNPTRLKILLALMEAGELCTCDLSAITKLSVSAISHQLRILKDRKIVAYRKDGKNVFYRLDDEHIREILRIAIEHLSEVK</sequence>
<dbReference type="NCBIfam" id="NF033788">
    <property type="entry name" value="HTH_metalloreg"/>
    <property type="match status" value="1"/>
</dbReference>
<organism evidence="5 6">
    <name type="scientific">Thermococcus thioreducens</name>
    <dbReference type="NCBI Taxonomy" id="277988"/>
    <lineage>
        <taxon>Archaea</taxon>
        <taxon>Methanobacteriati</taxon>
        <taxon>Methanobacteriota</taxon>
        <taxon>Thermococci</taxon>
        <taxon>Thermococcales</taxon>
        <taxon>Thermococcaceae</taxon>
        <taxon>Thermococcus</taxon>
    </lineage>
</organism>
<dbReference type="InterPro" id="IPR018334">
    <property type="entry name" value="ArsR_HTH"/>
</dbReference>
<dbReference type="SUPFAM" id="SSF46785">
    <property type="entry name" value="Winged helix' DNA-binding domain"/>
    <property type="match status" value="1"/>
</dbReference>
<feature type="domain" description="HTH arsR-type" evidence="4">
    <location>
        <begin position="24"/>
        <end position="119"/>
    </location>
</feature>
<name>A0A1I0MF62_9EURY</name>
<evidence type="ECO:0000256" key="1">
    <source>
        <dbReference type="ARBA" id="ARBA00023015"/>
    </source>
</evidence>
<gene>
    <name evidence="5" type="ORF">SAMN05216170_0527</name>
</gene>
<evidence type="ECO:0000256" key="3">
    <source>
        <dbReference type="ARBA" id="ARBA00023163"/>
    </source>
</evidence>
<dbReference type="PROSITE" id="PS50987">
    <property type="entry name" value="HTH_ARSR_2"/>
    <property type="match status" value="1"/>
</dbReference>
<dbReference type="PANTHER" id="PTHR43132:SF6">
    <property type="entry name" value="HTH-TYPE TRANSCRIPTIONAL REPRESSOR CZRA"/>
    <property type="match status" value="1"/>
</dbReference>
<dbReference type="CDD" id="cd00090">
    <property type="entry name" value="HTH_ARSR"/>
    <property type="match status" value="1"/>
</dbReference>
<dbReference type="InterPro" id="IPR051011">
    <property type="entry name" value="Metal_resp_trans_reg"/>
</dbReference>
<dbReference type="EMBL" id="FOIW01000001">
    <property type="protein sequence ID" value="SEV87015.1"/>
    <property type="molecule type" value="Genomic_DNA"/>
</dbReference>
<dbReference type="InterPro" id="IPR036390">
    <property type="entry name" value="WH_DNA-bd_sf"/>
</dbReference>
<keyword evidence="3" id="KW-0804">Transcription</keyword>
<dbReference type="Gene3D" id="1.10.10.10">
    <property type="entry name" value="Winged helix-like DNA-binding domain superfamily/Winged helix DNA-binding domain"/>
    <property type="match status" value="1"/>
</dbReference>
<keyword evidence="1" id="KW-0805">Transcription regulation</keyword>